<dbReference type="PANTHER" id="PTHR33418">
    <property type="entry name" value="HELICASE-ASSOCIATED"/>
    <property type="match status" value="1"/>
</dbReference>
<comment type="caution">
    <text evidence="3">The sequence shown here is derived from an EMBL/GenBank/DDBJ whole genome shotgun (WGS) entry which is preliminary data.</text>
</comment>
<keyword evidence="3" id="KW-0547">Nucleotide-binding</keyword>
<feature type="compositionally biased region" description="Basic and acidic residues" evidence="1">
    <location>
        <begin position="302"/>
        <end position="312"/>
    </location>
</feature>
<dbReference type="InterPro" id="IPR005114">
    <property type="entry name" value="Helicase_assoc"/>
</dbReference>
<feature type="compositionally biased region" description="Polar residues" evidence="1">
    <location>
        <begin position="372"/>
        <end position="387"/>
    </location>
</feature>
<evidence type="ECO:0000256" key="1">
    <source>
        <dbReference type="SAM" id="MobiDB-lite"/>
    </source>
</evidence>
<feature type="compositionally biased region" description="Acidic residues" evidence="1">
    <location>
        <begin position="225"/>
        <end position="246"/>
    </location>
</feature>
<accession>A0A9N8E2D6</accession>
<keyword evidence="3" id="KW-0067">ATP-binding</keyword>
<name>A0A9N8E2D6_9STRA</name>
<dbReference type="Proteomes" id="UP001153069">
    <property type="component" value="Unassembled WGS sequence"/>
</dbReference>
<sequence>MPKDRMDALDDIGFCWYSHDEAWETMYAELKKFQESHGHCNVPFSGKLGNTQRTLYNNRGEMTEERFQKLQELGFTWVVRGGDWLAMFANLKKFQEMHGHCRVPKADGKLSSWVSRQRSAHNKGKLIEERYQKLQELGFTWTPKTSYADPLGEDWLAMFASLKEFQERHGKLNEERFQKLQELRFTWAVHGDSSSHVTHSNGQSTRSQSSRKDGAAGQKRKIVADDSDDSDLGDDDDDDDEEEEMRDIELTKGEGESEEEPTSDEEMISKPPAKKLKGATKFRGRKLQACTRKKNPARTKNAAKEGRTKSICDDNVASRGTIATTLDQESDKDDNQGYSTENEVSSEEDNGDSDCEEKEDRGEEEEDLHYEGSNQPASRRAKGSQSKTELRKLRKLVAAQETVIKYQIERLHHKKAIIHSQRRAIKKQKRMISMKQKSIQELPNQLAARQQQVDTIQKELADLQS</sequence>
<evidence type="ECO:0000313" key="4">
    <source>
        <dbReference type="Proteomes" id="UP001153069"/>
    </source>
</evidence>
<dbReference type="EMBL" id="CAICTM010000548">
    <property type="protein sequence ID" value="CAB9512679.1"/>
    <property type="molecule type" value="Genomic_DNA"/>
</dbReference>
<evidence type="ECO:0000259" key="2">
    <source>
        <dbReference type="Pfam" id="PF03457"/>
    </source>
</evidence>
<dbReference type="OrthoDB" id="498381at2759"/>
<reference evidence="3" key="1">
    <citation type="submission" date="2020-06" db="EMBL/GenBank/DDBJ databases">
        <authorList>
            <consortium name="Plant Systems Biology data submission"/>
        </authorList>
    </citation>
    <scope>NUCLEOTIDE SEQUENCE</scope>
    <source>
        <strain evidence="3">D6</strain>
    </source>
</reference>
<evidence type="ECO:0000313" key="3">
    <source>
        <dbReference type="EMBL" id="CAB9512679.1"/>
    </source>
</evidence>
<dbReference type="GO" id="GO:0004386">
    <property type="term" value="F:helicase activity"/>
    <property type="evidence" value="ECO:0007669"/>
    <property type="project" value="UniProtKB-KW"/>
</dbReference>
<dbReference type="Pfam" id="PF03457">
    <property type="entry name" value="HA"/>
    <property type="match status" value="2"/>
</dbReference>
<keyword evidence="4" id="KW-1185">Reference proteome</keyword>
<feature type="compositionally biased region" description="Acidic residues" evidence="1">
    <location>
        <begin position="256"/>
        <end position="266"/>
    </location>
</feature>
<feature type="domain" description="Helicase-associated" evidence="2">
    <location>
        <begin position="19"/>
        <end position="75"/>
    </location>
</feature>
<feature type="compositionally biased region" description="Polar residues" evidence="1">
    <location>
        <begin position="192"/>
        <end position="208"/>
    </location>
</feature>
<organism evidence="3 4">
    <name type="scientific">Seminavis robusta</name>
    <dbReference type="NCBI Taxonomy" id="568900"/>
    <lineage>
        <taxon>Eukaryota</taxon>
        <taxon>Sar</taxon>
        <taxon>Stramenopiles</taxon>
        <taxon>Ochrophyta</taxon>
        <taxon>Bacillariophyta</taxon>
        <taxon>Bacillariophyceae</taxon>
        <taxon>Bacillariophycidae</taxon>
        <taxon>Naviculales</taxon>
        <taxon>Naviculaceae</taxon>
        <taxon>Seminavis</taxon>
    </lineage>
</organism>
<gene>
    <name evidence="3" type="ORF">SEMRO_549_G164590.1</name>
</gene>
<feature type="compositionally biased region" description="Basic residues" evidence="1">
    <location>
        <begin position="272"/>
        <end position="297"/>
    </location>
</feature>
<feature type="region of interest" description="Disordered" evidence="1">
    <location>
        <begin position="192"/>
        <end position="391"/>
    </location>
</feature>
<keyword evidence="3" id="KW-0378">Hydrolase</keyword>
<dbReference type="PANTHER" id="PTHR33418:SF1">
    <property type="entry name" value="HELICASE-ASSOCIATED DOMAIN-CONTAINING PROTEIN"/>
    <property type="match status" value="1"/>
</dbReference>
<dbReference type="Gene3D" id="6.10.140.530">
    <property type="match status" value="2"/>
</dbReference>
<keyword evidence="3" id="KW-0347">Helicase</keyword>
<protein>
    <submittedName>
        <fullName evidence="3">Helicase</fullName>
    </submittedName>
</protein>
<proteinExistence type="predicted"/>
<feature type="compositionally biased region" description="Acidic residues" evidence="1">
    <location>
        <begin position="344"/>
        <end position="368"/>
    </location>
</feature>
<dbReference type="AlphaFoldDB" id="A0A9N8E2D6"/>
<feature type="domain" description="Helicase-associated" evidence="2">
    <location>
        <begin position="83"/>
        <end position="139"/>
    </location>
</feature>